<dbReference type="AlphaFoldDB" id="A0AAV2RZ60"/>
<dbReference type="InterPro" id="IPR036259">
    <property type="entry name" value="MFS_trans_sf"/>
</dbReference>
<feature type="transmembrane region" description="Helical" evidence="6">
    <location>
        <begin position="53"/>
        <end position="73"/>
    </location>
</feature>
<dbReference type="Proteomes" id="UP001497623">
    <property type="component" value="Unassembled WGS sequence"/>
</dbReference>
<feature type="transmembrane region" description="Helical" evidence="6">
    <location>
        <begin position="330"/>
        <end position="350"/>
    </location>
</feature>
<keyword evidence="5 6" id="KW-0472">Membrane</keyword>
<evidence type="ECO:0000256" key="2">
    <source>
        <dbReference type="ARBA" id="ARBA00022448"/>
    </source>
</evidence>
<dbReference type="InterPro" id="IPR052983">
    <property type="entry name" value="MFS_Riboflavin_Transporter"/>
</dbReference>
<evidence type="ECO:0008006" key="9">
    <source>
        <dbReference type="Google" id="ProtNLM"/>
    </source>
</evidence>
<feature type="non-terminal residue" evidence="7">
    <location>
        <position position="1"/>
    </location>
</feature>
<feature type="transmembrane region" description="Helical" evidence="6">
    <location>
        <begin position="237"/>
        <end position="258"/>
    </location>
</feature>
<evidence type="ECO:0000256" key="3">
    <source>
        <dbReference type="ARBA" id="ARBA00022692"/>
    </source>
</evidence>
<feature type="transmembrane region" description="Helical" evidence="6">
    <location>
        <begin position="20"/>
        <end position="41"/>
    </location>
</feature>
<evidence type="ECO:0000313" key="8">
    <source>
        <dbReference type="Proteomes" id="UP001497623"/>
    </source>
</evidence>
<dbReference type="EMBL" id="CAXKWB010036306">
    <property type="protein sequence ID" value="CAL4147926.1"/>
    <property type="molecule type" value="Genomic_DNA"/>
</dbReference>
<name>A0AAV2RZ60_MEGNR</name>
<evidence type="ECO:0000256" key="5">
    <source>
        <dbReference type="ARBA" id="ARBA00023136"/>
    </source>
</evidence>
<gene>
    <name evidence="7" type="ORF">MNOR_LOCUS30153</name>
</gene>
<feature type="transmembrane region" description="Helical" evidence="6">
    <location>
        <begin position="79"/>
        <end position="101"/>
    </location>
</feature>
<comment type="caution">
    <text evidence="7">The sequence shown here is derived from an EMBL/GenBank/DDBJ whole genome shotgun (WGS) entry which is preliminary data.</text>
</comment>
<feature type="transmembrane region" description="Helical" evidence="6">
    <location>
        <begin position="162"/>
        <end position="181"/>
    </location>
</feature>
<reference evidence="7 8" key="1">
    <citation type="submission" date="2024-05" db="EMBL/GenBank/DDBJ databases">
        <authorList>
            <person name="Wallberg A."/>
        </authorList>
    </citation>
    <scope>NUCLEOTIDE SEQUENCE [LARGE SCALE GENOMIC DNA]</scope>
</reference>
<dbReference type="GO" id="GO:0016020">
    <property type="term" value="C:membrane"/>
    <property type="evidence" value="ECO:0007669"/>
    <property type="project" value="UniProtKB-SubCell"/>
</dbReference>
<dbReference type="Pfam" id="PF07690">
    <property type="entry name" value="MFS_1"/>
    <property type="match status" value="1"/>
</dbReference>
<evidence type="ECO:0000256" key="1">
    <source>
        <dbReference type="ARBA" id="ARBA00004141"/>
    </source>
</evidence>
<feature type="transmembrane region" description="Helical" evidence="6">
    <location>
        <begin position="270"/>
        <end position="290"/>
    </location>
</feature>
<feature type="transmembrane region" description="Helical" evidence="6">
    <location>
        <begin position="387"/>
        <end position="411"/>
    </location>
</feature>
<dbReference type="GO" id="GO:0022857">
    <property type="term" value="F:transmembrane transporter activity"/>
    <property type="evidence" value="ECO:0007669"/>
    <property type="project" value="InterPro"/>
</dbReference>
<keyword evidence="2" id="KW-0813">Transport</keyword>
<accession>A0AAV2RZ60</accession>
<dbReference type="PANTHER" id="PTHR43385">
    <property type="entry name" value="RIBOFLAVIN TRANSPORTER RIBJ"/>
    <property type="match status" value="1"/>
</dbReference>
<evidence type="ECO:0000256" key="6">
    <source>
        <dbReference type="SAM" id="Phobius"/>
    </source>
</evidence>
<dbReference type="Gene3D" id="1.20.1250.20">
    <property type="entry name" value="MFS general substrate transporter like domains"/>
    <property type="match status" value="2"/>
</dbReference>
<keyword evidence="4 6" id="KW-1133">Transmembrane helix</keyword>
<comment type="subcellular location">
    <subcellularLocation>
        <location evidence="1">Membrane</location>
        <topology evidence="1">Multi-pass membrane protein</topology>
    </subcellularLocation>
</comment>
<feature type="transmembrane region" description="Helical" evidence="6">
    <location>
        <begin position="302"/>
        <end position="324"/>
    </location>
</feature>
<dbReference type="SUPFAM" id="SSF103473">
    <property type="entry name" value="MFS general substrate transporter"/>
    <property type="match status" value="1"/>
</dbReference>
<evidence type="ECO:0000313" key="7">
    <source>
        <dbReference type="EMBL" id="CAL4147926.1"/>
    </source>
</evidence>
<feature type="transmembrane region" description="Helical" evidence="6">
    <location>
        <begin position="113"/>
        <end position="132"/>
    </location>
</feature>
<proteinExistence type="predicted"/>
<dbReference type="InterPro" id="IPR011701">
    <property type="entry name" value="MFS"/>
</dbReference>
<organism evidence="7 8">
    <name type="scientific">Meganyctiphanes norvegica</name>
    <name type="common">Northern krill</name>
    <name type="synonym">Thysanopoda norvegica</name>
    <dbReference type="NCBI Taxonomy" id="48144"/>
    <lineage>
        <taxon>Eukaryota</taxon>
        <taxon>Metazoa</taxon>
        <taxon>Ecdysozoa</taxon>
        <taxon>Arthropoda</taxon>
        <taxon>Crustacea</taxon>
        <taxon>Multicrustacea</taxon>
        <taxon>Malacostraca</taxon>
        <taxon>Eumalacostraca</taxon>
        <taxon>Eucarida</taxon>
        <taxon>Euphausiacea</taxon>
        <taxon>Euphausiidae</taxon>
        <taxon>Meganyctiphanes</taxon>
    </lineage>
</organism>
<sequence length="415" mass="45732">GNMMTYMVSYMHKNVSETITYSNIIWVNSITTLSQGLFMVLGGFLEARVGPRITCFIGCSILSSGIMLTSVTIKESLPMVLLTYGLLAGLGISLSYVSPLACGMKWFPDKKGLINGLIVAGFGLGALGSTNFQTLYLNPENKSPGPDGYFDDPAILERVPSVFISLGVIFLVMQYTGCLFLSKPAQNSETHHQQDRQRLLDEEVESVDENVHIDVSKKEPYLNKDLRPIEMIKNGTFYCLWFIYLFNTIGIGYINAMYKSFGQTFIKNDLLLAQVGSFAAVFNCAGRIFWGKLMDKTSFRFSMRILSVCLSLLFATLSFTVHLGQIAFTAWIWAIFFTFSGTFVLMPTAAEKAFGSTHYTANYGLFFTSQVVSGPLIAAGNQALLHAVGYSGCFLVVALVISLSTVLTFIVPKNL</sequence>
<keyword evidence="8" id="KW-1185">Reference proteome</keyword>
<dbReference type="PANTHER" id="PTHR43385:SF1">
    <property type="entry name" value="RIBOFLAVIN TRANSPORTER RIBJ"/>
    <property type="match status" value="1"/>
</dbReference>
<keyword evidence="3 6" id="KW-0812">Transmembrane</keyword>
<feature type="transmembrane region" description="Helical" evidence="6">
    <location>
        <begin position="362"/>
        <end position="381"/>
    </location>
</feature>
<dbReference type="CDD" id="cd17353">
    <property type="entry name" value="MFS_OFA_like"/>
    <property type="match status" value="1"/>
</dbReference>
<protein>
    <recommendedName>
        <fullName evidence="9">MFS transporter</fullName>
    </recommendedName>
</protein>
<evidence type="ECO:0000256" key="4">
    <source>
        <dbReference type="ARBA" id="ARBA00022989"/>
    </source>
</evidence>